<gene>
    <name evidence="7" type="ORF">Xvie_03627</name>
</gene>
<reference evidence="7 8" key="1">
    <citation type="submission" date="2016-10" db="EMBL/GenBank/DDBJ databases">
        <title>Systematic genetic and metabolomic analysis of Xenorhabdus and Photorhabdus spp., highlights the requirements for a dual symbiotic and pathogenic life style.</title>
        <authorList>
            <person name="Tobias N.J."/>
            <person name="Wolff H."/>
            <person name="Djahanschiri B."/>
            <person name="Pidot S.J."/>
            <person name="Stinear T.P."/>
            <person name="Ebersberger I."/>
            <person name="Bode H.B."/>
        </authorList>
    </citation>
    <scope>NUCLEOTIDE SEQUENCE [LARGE SCALE GENOMIC DNA]</scope>
    <source>
        <strain evidence="7 8">DSM 22392</strain>
    </source>
</reference>
<organism evidence="7 8">
    <name type="scientific">Xenorhabdus vietnamensis</name>
    <dbReference type="NCBI Taxonomy" id="351656"/>
    <lineage>
        <taxon>Bacteria</taxon>
        <taxon>Pseudomonadati</taxon>
        <taxon>Pseudomonadota</taxon>
        <taxon>Gammaproteobacteria</taxon>
        <taxon>Enterobacterales</taxon>
        <taxon>Morganellaceae</taxon>
        <taxon>Xenorhabdus</taxon>
    </lineage>
</organism>
<keyword evidence="8" id="KW-1185">Reference proteome</keyword>
<evidence type="ECO:0000256" key="2">
    <source>
        <dbReference type="ARBA" id="ARBA00022793"/>
    </source>
</evidence>
<evidence type="ECO:0000256" key="4">
    <source>
        <dbReference type="ARBA" id="ARBA00023239"/>
    </source>
</evidence>
<dbReference type="GO" id="GO:0008836">
    <property type="term" value="F:diaminopimelate decarboxylase activity"/>
    <property type="evidence" value="ECO:0007669"/>
    <property type="project" value="TreeGrafter"/>
</dbReference>
<dbReference type="CDD" id="cd06839">
    <property type="entry name" value="PLPDE_III_Btrk_like"/>
    <property type="match status" value="1"/>
</dbReference>
<dbReference type="InterPro" id="IPR002433">
    <property type="entry name" value="Orn_de-COase"/>
</dbReference>
<keyword evidence="3 5" id="KW-0663">Pyridoxal phosphate</keyword>
<keyword evidence="2" id="KW-0210">Decarboxylase</keyword>
<dbReference type="PRINTS" id="PR01179">
    <property type="entry name" value="ODADCRBXLASE"/>
</dbReference>
<dbReference type="InterPro" id="IPR029066">
    <property type="entry name" value="PLP-binding_barrel"/>
</dbReference>
<dbReference type="GO" id="GO:0006596">
    <property type="term" value="P:polyamine biosynthetic process"/>
    <property type="evidence" value="ECO:0007669"/>
    <property type="project" value="InterPro"/>
</dbReference>
<evidence type="ECO:0000313" key="7">
    <source>
        <dbReference type="EMBL" id="OTA14536.1"/>
    </source>
</evidence>
<feature type="domain" description="Orn/DAP/Arg decarboxylase 2 N-terminal" evidence="6">
    <location>
        <begin position="40"/>
        <end position="288"/>
    </location>
</feature>
<dbReference type="STRING" id="351656.Xvie_03627"/>
<dbReference type="Gene3D" id="3.20.20.10">
    <property type="entry name" value="Alanine racemase"/>
    <property type="match status" value="1"/>
</dbReference>
<dbReference type="SUPFAM" id="SSF51419">
    <property type="entry name" value="PLP-binding barrel"/>
    <property type="match status" value="1"/>
</dbReference>
<dbReference type="RefSeq" id="WP_167376307.1">
    <property type="nucleotide sequence ID" value="NZ_CAWNGD010000071.1"/>
</dbReference>
<evidence type="ECO:0000259" key="6">
    <source>
        <dbReference type="Pfam" id="PF02784"/>
    </source>
</evidence>
<comment type="caution">
    <text evidence="7">The sequence shown here is derived from an EMBL/GenBank/DDBJ whole genome shotgun (WGS) entry which is preliminary data.</text>
</comment>
<sequence length="440" mass="47665">MHQFNFETTALHAQQIEEVTYLRLAKSIGTPFYAYSCAQLKHDLQKLMSTMPEELNFLYSLKANPNMSLVNVIHQQGVGCEVCSLTELETALCAGASARDIIFVGPGKSDSELARCVDLGIKAVVVESLGELQRLETMAAQTGKSQAFAFRINPNFTSEKARLVMSGKPRQFGIDEDVVINALNHLDRYPHLTLAGIHVYLGTRILLAEAVIDNTRNILSLAEHIEAKLSHPLSFVDIGGGLGIPYYPKEQFLDLDATAQGLAPLITQFQANHPDTRLIMELGRYIVARAGIFVTTVRDIKSSKGKTFAICDGGSNCHGAAAGIAIRKNFPIKRLGAASDAEHSEDYMITGPLCTPTDLIGNAVTLPQLQVGDLIGVFHSGAYGPTASPVNFLSFGQPAEVLIDGDTAIQIRQPEHLKHVLAQQLPMPVQLVSATHSAVK</sequence>
<evidence type="ECO:0000256" key="3">
    <source>
        <dbReference type="ARBA" id="ARBA00022898"/>
    </source>
</evidence>
<feature type="active site" description="Proton donor" evidence="5">
    <location>
        <position position="354"/>
    </location>
</feature>
<comment type="cofactor">
    <cofactor evidence="1 5">
        <name>pyridoxal 5'-phosphate</name>
        <dbReference type="ChEBI" id="CHEBI:597326"/>
    </cofactor>
</comment>
<dbReference type="PANTHER" id="PTHR43727">
    <property type="entry name" value="DIAMINOPIMELATE DECARBOXYLASE"/>
    <property type="match status" value="1"/>
</dbReference>
<dbReference type="FunFam" id="3.20.20.10:FF:000003">
    <property type="entry name" value="Diaminopimelate decarboxylase"/>
    <property type="match status" value="1"/>
</dbReference>
<dbReference type="Pfam" id="PF02784">
    <property type="entry name" value="Orn_Arg_deC_N"/>
    <property type="match status" value="1"/>
</dbReference>
<dbReference type="InterPro" id="IPR022644">
    <property type="entry name" value="De-COase2_N"/>
</dbReference>
<dbReference type="AlphaFoldDB" id="A0A1Y2S9F0"/>
<proteinExistence type="predicted"/>
<dbReference type="InterPro" id="IPR000183">
    <property type="entry name" value="Orn/DAP/Arg_de-COase"/>
</dbReference>
<evidence type="ECO:0000256" key="1">
    <source>
        <dbReference type="ARBA" id="ARBA00001933"/>
    </source>
</evidence>
<evidence type="ECO:0000313" key="8">
    <source>
        <dbReference type="Proteomes" id="UP000194350"/>
    </source>
</evidence>
<dbReference type="Proteomes" id="UP000194350">
    <property type="component" value="Unassembled WGS sequence"/>
</dbReference>
<feature type="modified residue" description="N6-(pyridoxal phosphate)lysine" evidence="5">
    <location>
        <position position="62"/>
    </location>
</feature>
<dbReference type="PANTHER" id="PTHR43727:SF2">
    <property type="entry name" value="GROUP IV DECARBOXYLASE"/>
    <property type="match status" value="1"/>
</dbReference>
<dbReference type="PRINTS" id="PR01182">
    <property type="entry name" value="ORNDCRBXLASE"/>
</dbReference>
<name>A0A1Y2S9F0_9GAMM</name>
<accession>A0A1Y2S9F0</accession>
<dbReference type="SUPFAM" id="SSF50621">
    <property type="entry name" value="Alanine racemase C-terminal domain-like"/>
    <property type="match status" value="1"/>
</dbReference>
<dbReference type="InterPro" id="IPR009006">
    <property type="entry name" value="Ala_racemase/Decarboxylase_C"/>
</dbReference>
<keyword evidence="4" id="KW-0456">Lyase</keyword>
<dbReference type="GO" id="GO:0009089">
    <property type="term" value="P:lysine biosynthetic process via diaminopimelate"/>
    <property type="evidence" value="ECO:0007669"/>
    <property type="project" value="TreeGrafter"/>
</dbReference>
<dbReference type="EMBL" id="MUBJ01000028">
    <property type="protein sequence ID" value="OTA14536.1"/>
    <property type="molecule type" value="Genomic_DNA"/>
</dbReference>
<dbReference type="Gene3D" id="2.40.37.10">
    <property type="entry name" value="Lyase, Ornithine Decarboxylase, Chain A, domain 1"/>
    <property type="match status" value="1"/>
</dbReference>
<evidence type="ECO:0000256" key="5">
    <source>
        <dbReference type="PIRSR" id="PIRSR600183-50"/>
    </source>
</evidence>
<protein>
    <submittedName>
        <fullName evidence="7">Diaminopimelate decarboxylase</fullName>
    </submittedName>
</protein>